<dbReference type="InterPro" id="IPR015813">
    <property type="entry name" value="Pyrv/PenolPyrv_kinase-like_dom"/>
</dbReference>
<dbReference type="SUPFAM" id="SSF52935">
    <property type="entry name" value="PK C-terminal domain-like"/>
    <property type="match status" value="1"/>
</dbReference>
<evidence type="ECO:0000256" key="5">
    <source>
        <dbReference type="ARBA" id="ARBA00022679"/>
    </source>
</evidence>
<dbReference type="Proteomes" id="UP000178849">
    <property type="component" value="Unassembled WGS sequence"/>
</dbReference>
<dbReference type="Pfam" id="PF00224">
    <property type="entry name" value="PK"/>
    <property type="match status" value="1"/>
</dbReference>
<evidence type="ECO:0000256" key="4">
    <source>
        <dbReference type="ARBA" id="ARBA00012142"/>
    </source>
</evidence>
<keyword evidence="9" id="KW-0067">ATP-binding</keyword>
<protein>
    <recommendedName>
        <fullName evidence="4 13">Pyruvate kinase</fullName>
        <ecNumber evidence="4 13">2.7.1.40</ecNumber>
    </recommendedName>
</protein>
<evidence type="ECO:0000313" key="18">
    <source>
        <dbReference type="Proteomes" id="UP000178849"/>
    </source>
</evidence>
<dbReference type="UniPathway" id="UPA00109">
    <property type="reaction ID" value="UER00188"/>
</dbReference>
<comment type="pathway">
    <text evidence="2 14">Carbohydrate degradation; glycolysis; pyruvate from D-glyceraldehyde 3-phosphate: step 5/5.</text>
</comment>
<keyword evidence="12 17" id="KW-0670">Pyruvate</keyword>
<evidence type="ECO:0000259" key="15">
    <source>
        <dbReference type="Pfam" id="PF00224"/>
    </source>
</evidence>
<evidence type="ECO:0000256" key="8">
    <source>
        <dbReference type="ARBA" id="ARBA00022777"/>
    </source>
</evidence>
<dbReference type="PANTHER" id="PTHR11817">
    <property type="entry name" value="PYRUVATE KINASE"/>
    <property type="match status" value="1"/>
</dbReference>
<evidence type="ECO:0000256" key="2">
    <source>
        <dbReference type="ARBA" id="ARBA00004997"/>
    </source>
</evidence>
<keyword evidence="5 14" id="KW-0808">Transferase</keyword>
<comment type="caution">
    <text evidence="17">The sequence shown here is derived from an EMBL/GenBank/DDBJ whole genome shotgun (WGS) entry which is preliminary data.</text>
</comment>
<evidence type="ECO:0000256" key="13">
    <source>
        <dbReference type="NCBIfam" id="TIGR01064"/>
    </source>
</evidence>
<evidence type="ECO:0000256" key="14">
    <source>
        <dbReference type="RuleBase" id="RU000504"/>
    </source>
</evidence>
<keyword evidence="11 14" id="KW-0324">Glycolysis</keyword>
<proteinExistence type="inferred from homology"/>
<dbReference type="InterPro" id="IPR011037">
    <property type="entry name" value="Pyrv_Knase-like_insert_dom_sf"/>
</dbReference>
<comment type="catalytic activity">
    <reaction evidence="14">
        <text>pyruvate + ATP = phosphoenolpyruvate + ADP + H(+)</text>
        <dbReference type="Rhea" id="RHEA:18157"/>
        <dbReference type="ChEBI" id="CHEBI:15361"/>
        <dbReference type="ChEBI" id="CHEBI:15378"/>
        <dbReference type="ChEBI" id="CHEBI:30616"/>
        <dbReference type="ChEBI" id="CHEBI:58702"/>
        <dbReference type="ChEBI" id="CHEBI:456216"/>
        <dbReference type="EC" id="2.7.1.40"/>
    </reaction>
</comment>
<dbReference type="EC" id="2.7.1.40" evidence="4 13"/>
<evidence type="ECO:0000256" key="6">
    <source>
        <dbReference type="ARBA" id="ARBA00022723"/>
    </source>
</evidence>
<dbReference type="PRINTS" id="PR01050">
    <property type="entry name" value="PYRUVTKNASE"/>
</dbReference>
<dbReference type="SUPFAM" id="SSF51621">
    <property type="entry name" value="Phosphoenolpyruvate/pyruvate domain"/>
    <property type="match status" value="1"/>
</dbReference>
<dbReference type="Gene3D" id="3.40.1380.20">
    <property type="entry name" value="Pyruvate kinase, C-terminal domain"/>
    <property type="match status" value="1"/>
</dbReference>
<evidence type="ECO:0000256" key="11">
    <source>
        <dbReference type="ARBA" id="ARBA00023152"/>
    </source>
</evidence>
<dbReference type="InterPro" id="IPR015793">
    <property type="entry name" value="Pyrv_Knase_brl"/>
</dbReference>
<dbReference type="GO" id="GO:0005524">
    <property type="term" value="F:ATP binding"/>
    <property type="evidence" value="ECO:0007669"/>
    <property type="project" value="UniProtKB-KW"/>
</dbReference>
<name>A0A1G2BL81_9BACT</name>
<dbReference type="GO" id="GO:0016301">
    <property type="term" value="F:kinase activity"/>
    <property type="evidence" value="ECO:0007669"/>
    <property type="project" value="UniProtKB-KW"/>
</dbReference>
<dbReference type="AlphaFoldDB" id="A0A1G2BL81"/>
<accession>A0A1G2BL81</accession>
<dbReference type="GO" id="GO:0004743">
    <property type="term" value="F:pyruvate kinase activity"/>
    <property type="evidence" value="ECO:0007669"/>
    <property type="project" value="UniProtKB-UniRule"/>
</dbReference>
<dbReference type="NCBIfam" id="TIGR01064">
    <property type="entry name" value="pyruv_kin"/>
    <property type="match status" value="1"/>
</dbReference>
<reference evidence="17 18" key="1">
    <citation type="journal article" date="2016" name="Nat. Commun.">
        <title>Thousands of microbial genomes shed light on interconnected biogeochemical processes in an aquifer system.</title>
        <authorList>
            <person name="Anantharaman K."/>
            <person name="Brown C.T."/>
            <person name="Hug L.A."/>
            <person name="Sharon I."/>
            <person name="Castelle C.J."/>
            <person name="Probst A.J."/>
            <person name="Thomas B.C."/>
            <person name="Singh A."/>
            <person name="Wilkins M.J."/>
            <person name="Karaoz U."/>
            <person name="Brodie E.L."/>
            <person name="Williams K.H."/>
            <person name="Hubbard S.S."/>
            <person name="Banfield J.F."/>
        </authorList>
    </citation>
    <scope>NUCLEOTIDE SEQUENCE [LARGE SCALE GENOMIC DNA]</scope>
</reference>
<keyword evidence="8 14" id="KW-0418">Kinase</keyword>
<evidence type="ECO:0000256" key="12">
    <source>
        <dbReference type="ARBA" id="ARBA00023317"/>
    </source>
</evidence>
<feature type="domain" description="Pyruvate kinase barrel" evidence="15">
    <location>
        <begin position="7"/>
        <end position="255"/>
    </location>
</feature>
<dbReference type="SUPFAM" id="SSF50800">
    <property type="entry name" value="PK beta-barrel domain-like"/>
    <property type="match status" value="1"/>
</dbReference>
<dbReference type="PROSITE" id="PS00110">
    <property type="entry name" value="PYRUVATE_KINASE"/>
    <property type="match status" value="1"/>
</dbReference>
<keyword evidence="6" id="KW-0479">Metal-binding</keyword>
<dbReference type="InterPro" id="IPR015806">
    <property type="entry name" value="Pyrv_Knase_insert_dom_sf"/>
</dbReference>
<dbReference type="Gene3D" id="3.20.20.60">
    <property type="entry name" value="Phosphoenolpyruvate-binding domains"/>
    <property type="match status" value="1"/>
</dbReference>
<dbReference type="GO" id="GO:0000287">
    <property type="term" value="F:magnesium ion binding"/>
    <property type="evidence" value="ECO:0007669"/>
    <property type="project" value="UniProtKB-UniRule"/>
</dbReference>
<evidence type="ECO:0000256" key="1">
    <source>
        <dbReference type="ARBA" id="ARBA00001958"/>
    </source>
</evidence>
<dbReference type="EMBL" id="MHKL01000004">
    <property type="protein sequence ID" value="OGY89963.1"/>
    <property type="molecule type" value="Genomic_DNA"/>
</dbReference>
<comment type="similarity">
    <text evidence="3 14">Belongs to the pyruvate kinase family.</text>
</comment>
<evidence type="ECO:0000313" key="17">
    <source>
        <dbReference type="EMBL" id="OGY89963.1"/>
    </source>
</evidence>
<dbReference type="InterPro" id="IPR001697">
    <property type="entry name" value="Pyr_Knase"/>
</dbReference>
<dbReference type="InterPro" id="IPR018209">
    <property type="entry name" value="Pyrv_Knase_AS"/>
</dbReference>
<keyword evidence="7" id="KW-0547">Nucleotide-binding</keyword>
<dbReference type="STRING" id="1798550.A2927_02690"/>
<dbReference type="GO" id="GO:0030955">
    <property type="term" value="F:potassium ion binding"/>
    <property type="evidence" value="ECO:0007669"/>
    <property type="project" value="UniProtKB-UniRule"/>
</dbReference>
<dbReference type="Gene3D" id="2.40.33.10">
    <property type="entry name" value="PK beta-barrel domain-like"/>
    <property type="match status" value="1"/>
</dbReference>
<dbReference type="InterPro" id="IPR036918">
    <property type="entry name" value="Pyrv_Knase_C_sf"/>
</dbReference>
<gene>
    <name evidence="17" type="ORF">A2927_02690</name>
</gene>
<evidence type="ECO:0000259" key="16">
    <source>
        <dbReference type="Pfam" id="PF02887"/>
    </source>
</evidence>
<dbReference type="Pfam" id="PF02887">
    <property type="entry name" value="PK_C"/>
    <property type="match status" value="1"/>
</dbReference>
<dbReference type="InterPro" id="IPR015795">
    <property type="entry name" value="Pyrv_Knase_C"/>
</dbReference>
<comment type="cofactor">
    <cofactor evidence="1">
        <name>K(+)</name>
        <dbReference type="ChEBI" id="CHEBI:29103"/>
    </cofactor>
</comment>
<organism evidence="17 18">
    <name type="scientific">Candidatus Komeilibacteria bacterium RIFCSPLOWO2_01_FULL_45_10</name>
    <dbReference type="NCBI Taxonomy" id="1798550"/>
    <lineage>
        <taxon>Bacteria</taxon>
        <taxon>Candidatus Komeiliibacteriota</taxon>
    </lineage>
</organism>
<evidence type="ECO:0000256" key="10">
    <source>
        <dbReference type="ARBA" id="ARBA00022842"/>
    </source>
</evidence>
<evidence type="ECO:0000256" key="3">
    <source>
        <dbReference type="ARBA" id="ARBA00008663"/>
    </source>
</evidence>
<evidence type="ECO:0000256" key="9">
    <source>
        <dbReference type="ARBA" id="ARBA00022840"/>
    </source>
</evidence>
<sequence>MGEIDKKGVELLKNETITLIEDALKNRFKTTGKVIPIQFIKLSGVLSKNSKVLMLDGLVELKVTAINNGSVKVKVLKGGTIYSYKGVNIPGVNLGLPVITKKDILDLKFGLKLGVDFIAQSFVGSGKDLVELKGLIKKFSPQSNVLVMAKVERKEAVKNIKSIIREADAVMVARGDLGIELEPVKVPIIQKEIVKMCLTEGKPVIVATQMLDSMIKYPKPTRAEVSDVANAVIDHADAVMLSGETAFGRYPTEAVKMMRQIIEETENSIYDDLTEDYFKEKKLPVTKAVSESVFQLVKDTGAKAIVAATDSGYTARMVARFRPETKIIVLVNQKKVEQQLTLSWGIYPVMMPVCRNLDELVAKAIFLVKKQRLVKKGDKIIIVTGQPVGRSQNMNLVKVHTIE</sequence>
<feature type="domain" description="Pyruvate kinase C-terminal" evidence="16">
    <location>
        <begin position="288"/>
        <end position="400"/>
    </location>
</feature>
<keyword evidence="10 14" id="KW-0460">Magnesium</keyword>
<evidence type="ECO:0000256" key="7">
    <source>
        <dbReference type="ARBA" id="ARBA00022741"/>
    </source>
</evidence>
<dbReference type="InterPro" id="IPR040442">
    <property type="entry name" value="Pyrv_kinase-like_dom_sf"/>
</dbReference>